<feature type="domain" description="14-3-3" evidence="6">
    <location>
        <begin position="7"/>
        <end position="246"/>
    </location>
</feature>
<protein>
    <recommendedName>
        <fullName evidence="3">14-3-3 protein theta</fullName>
    </recommendedName>
</protein>
<dbReference type="InterPro" id="IPR023409">
    <property type="entry name" value="14-3-3_CS"/>
</dbReference>
<dbReference type="SMART" id="SM00101">
    <property type="entry name" value="14_3_3"/>
    <property type="match status" value="1"/>
</dbReference>
<sequence length="306" mass="34641">MFATMDKTELIQKAKLAEQAERYDDMATCMKAVTEQGAELSNEERNLLSVAYKNVVGGRRSAWRVISSIEQKTDTSDKKMQLIKDYREKVESELRSICTTVLELLDKYLIANATNPESKVFYLKMKGDYFRYLAEVACGDDRKQTIENSQGAYQEAFDISKKEMQPTHPIRLGLALNFSVFYYEILNNPELACTLAKTAFDEAIAELDTLNEDSYKDSTLIMQLLRDNLTLWTSDSAGEECDAAEVGNCYTHKRSRIRLTNEQHSSSRMGNGDTFSPFLPSISLAIIFAGGICKKLSHGPITYYMH</sequence>
<dbReference type="InterPro" id="IPR036815">
    <property type="entry name" value="14-3-3_dom_sf"/>
</dbReference>
<dbReference type="FunFam" id="1.20.190.20:FF:000001">
    <property type="entry name" value="14-3-3 gamma 1"/>
    <property type="match status" value="1"/>
</dbReference>
<dbReference type="InterPro" id="IPR000308">
    <property type="entry name" value="14-3-3"/>
</dbReference>
<accession>A0A835U0C2</accession>
<dbReference type="InterPro" id="IPR042584">
    <property type="entry name" value="14-3-3_theta"/>
</dbReference>
<dbReference type="OrthoDB" id="10260625at2759"/>
<dbReference type="AlphaFoldDB" id="A0A835U0C2"/>
<dbReference type="Gene3D" id="1.20.190.20">
    <property type="entry name" value="14-3-3 domain"/>
    <property type="match status" value="1"/>
</dbReference>
<evidence type="ECO:0000256" key="2">
    <source>
        <dbReference type="ARBA" id="ARBA00006141"/>
    </source>
</evidence>
<evidence type="ECO:0000313" key="9">
    <source>
        <dbReference type="Proteomes" id="UP000618051"/>
    </source>
</evidence>
<comment type="subcellular location">
    <subcellularLocation>
        <location evidence="1">Cytoplasm</location>
    </subcellularLocation>
</comment>
<dbReference type="GO" id="GO:0005737">
    <property type="term" value="C:cytoplasm"/>
    <property type="evidence" value="ECO:0007669"/>
    <property type="project" value="UniProtKB-SubCell"/>
</dbReference>
<dbReference type="PRINTS" id="PR00305">
    <property type="entry name" value="1433ZETA"/>
</dbReference>
<proteinExistence type="inferred from homology"/>
<dbReference type="EMBL" id="JADDUC010000007">
    <property type="protein sequence ID" value="KAG0133051.1"/>
    <property type="molecule type" value="Genomic_DNA"/>
</dbReference>
<dbReference type="PROSITE" id="PS00797">
    <property type="entry name" value="1433_2"/>
    <property type="match status" value="1"/>
</dbReference>
<dbReference type="CDD" id="cd10023">
    <property type="entry name" value="14-3-3_theta"/>
    <property type="match status" value="1"/>
</dbReference>
<gene>
    <name evidence="8" type="ORF">IHE44_0009698</name>
    <name evidence="7" type="ORF">IHE44_012330</name>
</gene>
<evidence type="ECO:0000313" key="8">
    <source>
        <dbReference type="EMBL" id="KAI1241229.1"/>
    </source>
</evidence>
<dbReference type="Proteomes" id="UP000618051">
    <property type="component" value="Unassembled WGS sequence"/>
</dbReference>
<evidence type="ECO:0000256" key="3">
    <source>
        <dbReference type="ARBA" id="ARBA00014997"/>
    </source>
</evidence>
<dbReference type="InterPro" id="IPR023410">
    <property type="entry name" value="14-3-3_domain"/>
</dbReference>
<dbReference type="PANTHER" id="PTHR18860">
    <property type="entry name" value="14-3-3 PROTEIN"/>
    <property type="match status" value="1"/>
</dbReference>
<dbReference type="Pfam" id="PF00244">
    <property type="entry name" value="14-3-3"/>
    <property type="match status" value="1"/>
</dbReference>
<comment type="caution">
    <text evidence="7">The sequence shown here is derived from an EMBL/GenBank/DDBJ whole genome shotgun (WGS) entry which is preliminary data.</text>
</comment>
<reference evidence="8" key="3">
    <citation type="submission" date="2022-01" db="EMBL/GenBank/DDBJ databases">
        <authorList>
            <person name="Rubenstein D.R."/>
        </authorList>
    </citation>
    <scope>NUCLEOTIDE SEQUENCE</scope>
    <source>
        <strain evidence="8">SS15</strain>
        <tissue evidence="8">Liver</tissue>
    </source>
</reference>
<evidence type="ECO:0000313" key="7">
    <source>
        <dbReference type="EMBL" id="KAG0133051.1"/>
    </source>
</evidence>
<evidence type="ECO:0000259" key="6">
    <source>
        <dbReference type="SMART" id="SM00101"/>
    </source>
</evidence>
<evidence type="ECO:0000256" key="1">
    <source>
        <dbReference type="ARBA" id="ARBA00004496"/>
    </source>
</evidence>
<evidence type="ECO:0000256" key="5">
    <source>
        <dbReference type="RuleBase" id="RU003466"/>
    </source>
</evidence>
<reference evidence="7" key="1">
    <citation type="submission" date="2020-10" db="EMBL/GenBank/DDBJ databases">
        <title>Feather gene expression reveals the developmental basis of iridescence in African starlings.</title>
        <authorList>
            <person name="Rubenstein D.R."/>
        </authorList>
    </citation>
    <scope>NUCLEOTIDE SEQUENCE</scope>
    <source>
        <strain evidence="7">SS15</strain>
        <tissue evidence="7">Liver</tissue>
    </source>
</reference>
<dbReference type="PROSITE" id="PS00796">
    <property type="entry name" value="1433_1"/>
    <property type="match status" value="1"/>
</dbReference>
<dbReference type="EMBL" id="JADDUC020000003">
    <property type="protein sequence ID" value="KAI1241229.1"/>
    <property type="molecule type" value="Genomic_DNA"/>
</dbReference>
<keyword evidence="9" id="KW-1185">Reference proteome</keyword>
<name>A0A835U0C2_9PASS</name>
<dbReference type="SUPFAM" id="SSF48445">
    <property type="entry name" value="14-3-3 protein"/>
    <property type="match status" value="1"/>
</dbReference>
<evidence type="ECO:0000256" key="4">
    <source>
        <dbReference type="ARBA" id="ARBA00022490"/>
    </source>
</evidence>
<organism evidence="7">
    <name type="scientific">Lamprotornis superbus</name>
    <dbReference type="NCBI Taxonomy" id="245042"/>
    <lineage>
        <taxon>Eukaryota</taxon>
        <taxon>Metazoa</taxon>
        <taxon>Chordata</taxon>
        <taxon>Craniata</taxon>
        <taxon>Vertebrata</taxon>
        <taxon>Euteleostomi</taxon>
        <taxon>Archelosauria</taxon>
        <taxon>Archosauria</taxon>
        <taxon>Dinosauria</taxon>
        <taxon>Saurischia</taxon>
        <taxon>Theropoda</taxon>
        <taxon>Coelurosauria</taxon>
        <taxon>Aves</taxon>
        <taxon>Neognathae</taxon>
        <taxon>Neoaves</taxon>
        <taxon>Telluraves</taxon>
        <taxon>Australaves</taxon>
        <taxon>Passeriformes</taxon>
        <taxon>Sturnidae</taxon>
        <taxon>Lamprotornis</taxon>
    </lineage>
</organism>
<comment type="similarity">
    <text evidence="2 5">Belongs to the 14-3-3 family.</text>
</comment>
<keyword evidence="4" id="KW-0963">Cytoplasm</keyword>
<reference evidence="8 9" key="2">
    <citation type="journal article" date="2021" name="J. Hered.">
        <title>Feather Gene Expression Elucidates the Developmental Basis of Plumage Iridescence in African Starlings.</title>
        <authorList>
            <person name="Rubenstein D.R."/>
            <person name="Corvelo A."/>
            <person name="MacManes M.D."/>
            <person name="Maia R."/>
            <person name="Narzisi G."/>
            <person name="Rousaki A."/>
            <person name="Vandenabeele P."/>
            <person name="Shawkey M.D."/>
            <person name="Solomon J."/>
        </authorList>
    </citation>
    <scope>NUCLEOTIDE SEQUENCE [LARGE SCALE GENOMIC DNA]</scope>
    <source>
        <strain evidence="8">SS15</strain>
    </source>
</reference>